<dbReference type="PANTHER" id="PTHR43752">
    <property type="entry name" value="BNR/ASP-BOX REPEAT FAMILY PROTEIN"/>
    <property type="match status" value="1"/>
</dbReference>
<dbReference type="Gene3D" id="2.120.10.10">
    <property type="match status" value="1"/>
</dbReference>
<dbReference type="RefSeq" id="WP_342756481.1">
    <property type="nucleotide sequence ID" value="NZ_CP146256.1"/>
</dbReference>
<dbReference type="Proteomes" id="UP001451571">
    <property type="component" value="Chromosome"/>
</dbReference>
<keyword evidence="3" id="KW-1185">Reference proteome</keyword>
<evidence type="ECO:0000313" key="2">
    <source>
        <dbReference type="EMBL" id="XAH72868.1"/>
    </source>
</evidence>
<name>A0ABZ3ETZ7_9FIRM</name>
<dbReference type="EMBL" id="CP146256">
    <property type="protein sequence ID" value="XAH72868.1"/>
    <property type="molecule type" value="Genomic_DNA"/>
</dbReference>
<evidence type="ECO:0000259" key="1">
    <source>
        <dbReference type="Pfam" id="PF13088"/>
    </source>
</evidence>
<dbReference type="CDD" id="cd15482">
    <property type="entry name" value="Sialidase_non-viral"/>
    <property type="match status" value="1"/>
</dbReference>
<organism evidence="2 3">
    <name type="scientific">Kineothrix sedimenti</name>
    <dbReference type="NCBI Taxonomy" id="3123317"/>
    <lineage>
        <taxon>Bacteria</taxon>
        <taxon>Bacillati</taxon>
        <taxon>Bacillota</taxon>
        <taxon>Clostridia</taxon>
        <taxon>Lachnospirales</taxon>
        <taxon>Lachnospiraceae</taxon>
        <taxon>Kineothrix</taxon>
    </lineage>
</organism>
<dbReference type="SUPFAM" id="SSF50939">
    <property type="entry name" value="Sialidases"/>
    <property type="match status" value="1"/>
</dbReference>
<gene>
    <name evidence="2" type="ORF">V6984_15335</name>
</gene>
<evidence type="ECO:0000313" key="3">
    <source>
        <dbReference type="Proteomes" id="UP001451571"/>
    </source>
</evidence>
<protein>
    <submittedName>
        <fullName evidence="2">Sialidase family protein</fullName>
    </submittedName>
</protein>
<accession>A0ABZ3ETZ7</accession>
<dbReference type="InterPro" id="IPR011040">
    <property type="entry name" value="Sialidase"/>
</dbReference>
<reference evidence="2 3" key="1">
    <citation type="submission" date="2024-02" db="EMBL/GenBank/DDBJ databases">
        <title>Bacterial strain from lacustrine sediment.</title>
        <authorList>
            <person name="Petit C."/>
            <person name="Fadhlaoui K."/>
        </authorList>
    </citation>
    <scope>NUCLEOTIDE SEQUENCE [LARGE SCALE GENOMIC DNA]</scope>
    <source>
        <strain evidence="2 3">IPX-CK</strain>
    </source>
</reference>
<sequence length="390" mass="44100">MSREYIELNVLEENGALYHNNLLDTVEALIPNPYASCHAADLLELENGDILCCWFAGSDEGNADISIVLSRLKNGESKWSVPVMISDDPSRSEQNPSLFLTPEGEIWVMYTAQVSRTEDMSPNFNLQYTAEIRCKKSMDNGYTWGPTETMFSREGSFCRQKIQILSNGRWIFGNWICFSDETRNGSDITVVQISDDRGKSWRTVEIPDSAGRVHANIIEKEAGRLVAIFRSRFADNIYISTSEDYGDSWTIPVRTELPNNNSSISAIKLESGAIGLVYNPVRYNDEIGKTVWPFQRSPIALAISEDGGVTWPYRRTIEPGEGFTGAWNDINNRRYEYPVMMQGKDGLIHVAYSWGTRRCVKYAAVTEDWIRGKEMLTGAEGNPAWVCQRF</sequence>
<dbReference type="InterPro" id="IPR036278">
    <property type="entry name" value="Sialidase_sf"/>
</dbReference>
<proteinExistence type="predicted"/>
<dbReference type="PANTHER" id="PTHR43752:SF2">
    <property type="entry name" value="BNR_ASP-BOX REPEAT FAMILY PROTEIN"/>
    <property type="match status" value="1"/>
</dbReference>
<dbReference type="Pfam" id="PF13088">
    <property type="entry name" value="BNR_2"/>
    <property type="match status" value="1"/>
</dbReference>
<feature type="domain" description="Sialidase" evidence="1">
    <location>
        <begin position="48"/>
        <end position="350"/>
    </location>
</feature>